<dbReference type="PIRSF" id="PIRSF000137">
    <property type="entry name" value="Alcohol_oxidase"/>
    <property type="match status" value="1"/>
</dbReference>
<feature type="domain" description="Glucose-methanol-choline oxidoreductase N-terminal" evidence="7">
    <location>
        <begin position="123"/>
        <end position="146"/>
    </location>
</feature>
<evidence type="ECO:0000313" key="9">
    <source>
        <dbReference type="Proteomes" id="UP000016922"/>
    </source>
</evidence>
<feature type="chain" id="PRO_5004507422" evidence="6">
    <location>
        <begin position="20"/>
        <end position="606"/>
    </location>
</feature>
<feature type="binding site" evidence="4">
    <location>
        <begin position="585"/>
        <end position="586"/>
    </location>
    <ligand>
        <name>FAD</name>
        <dbReference type="ChEBI" id="CHEBI:57692"/>
    </ligand>
</feature>
<dbReference type="InterPro" id="IPR036188">
    <property type="entry name" value="FAD/NAD-bd_sf"/>
</dbReference>
<dbReference type="STRING" id="1116229.S3CRG7"/>
<dbReference type="InterPro" id="IPR012132">
    <property type="entry name" value="GMC_OxRdtase"/>
</dbReference>
<keyword evidence="2" id="KW-0325">Glycoprotein</keyword>
<dbReference type="GO" id="GO:0044550">
    <property type="term" value="P:secondary metabolite biosynthetic process"/>
    <property type="evidence" value="ECO:0007669"/>
    <property type="project" value="TreeGrafter"/>
</dbReference>
<evidence type="ECO:0000256" key="1">
    <source>
        <dbReference type="ARBA" id="ARBA00010790"/>
    </source>
</evidence>
<dbReference type="GO" id="GO:0050660">
    <property type="term" value="F:flavin adenine dinucleotide binding"/>
    <property type="evidence" value="ECO:0007669"/>
    <property type="project" value="InterPro"/>
</dbReference>
<proteinExistence type="inferred from homology"/>
<evidence type="ECO:0000256" key="6">
    <source>
        <dbReference type="SAM" id="SignalP"/>
    </source>
</evidence>
<feature type="signal peptide" evidence="6">
    <location>
        <begin position="1"/>
        <end position="19"/>
    </location>
</feature>
<comment type="similarity">
    <text evidence="1 5">Belongs to the GMC oxidoreductase family.</text>
</comment>
<dbReference type="KEGG" id="glz:GLAREA_04485"/>
<organism evidence="8 9">
    <name type="scientific">Glarea lozoyensis (strain ATCC 20868 / MF5171)</name>
    <dbReference type="NCBI Taxonomy" id="1116229"/>
    <lineage>
        <taxon>Eukaryota</taxon>
        <taxon>Fungi</taxon>
        <taxon>Dikarya</taxon>
        <taxon>Ascomycota</taxon>
        <taxon>Pezizomycotina</taxon>
        <taxon>Leotiomycetes</taxon>
        <taxon>Helotiales</taxon>
        <taxon>Helotiaceae</taxon>
        <taxon>Glarea</taxon>
    </lineage>
</organism>
<reference evidence="8 9" key="1">
    <citation type="journal article" date="2013" name="BMC Genomics">
        <title>Genomics-driven discovery of the pneumocandin biosynthetic gene cluster in the fungus Glarea lozoyensis.</title>
        <authorList>
            <person name="Chen L."/>
            <person name="Yue Q."/>
            <person name="Zhang X."/>
            <person name="Xiang M."/>
            <person name="Wang C."/>
            <person name="Li S."/>
            <person name="Che Y."/>
            <person name="Ortiz-Lopez F.J."/>
            <person name="Bills G.F."/>
            <person name="Liu X."/>
            <person name="An Z."/>
        </authorList>
    </citation>
    <scope>NUCLEOTIDE SEQUENCE [LARGE SCALE GENOMIC DNA]</scope>
    <source>
        <strain evidence="9">ATCC 20868 / MF5171</strain>
    </source>
</reference>
<keyword evidence="6" id="KW-0732">Signal</keyword>
<evidence type="ECO:0000256" key="2">
    <source>
        <dbReference type="ARBA" id="ARBA00023180"/>
    </source>
</evidence>
<accession>S3CRG7</accession>
<dbReference type="Proteomes" id="UP000016922">
    <property type="component" value="Unassembled WGS sequence"/>
</dbReference>
<dbReference type="HOGENOM" id="CLU_002865_6_3_1"/>
<name>S3CRG7_GLAL2</name>
<dbReference type="PANTHER" id="PTHR11552">
    <property type="entry name" value="GLUCOSE-METHANOL-CHOLINE GMC OXIDOREDUCTASE"/>
    <property type="match status" value="1"/>
</dbReference>
<dbReference type="Pfam" id="PF05199">
    <property type="entry name" value="GMC_oxred_C"/>
    <property type="match status" value="1"/>
</dbReference>
<dbReference type="Gene3D" id="3.50.50.60">
    <property type="entry name" value="FAD/NAD(P)-binding domain"/>
    <property type="match status" value="1"/>
</dbReference>
<keyword evidence="4 5" id="KW-0274">FAD</keyword>
<evidence type="ECO:0000256" key="3">
    <source>
        <dbReference type="PIRSR" id="PIRSR000137-1"/>
    </source>
</evidence>
<dbReference type="SUPFAM" id="SSF54373">
    <property type="entry name" value="FAD-linked reductases, C-terminal domain"/>
    <property type="match status" value="1"/>
</dbReference>
<dbReference type="PROSITE" id="PS00623">
    <property type="entry name" value="GMC_OXRED_1"/>
    <property type="match status" value="1"/>
</dbReference>
<evidence type="ECO:0000256" key="4">
    <source>
        <dbReference type="PIRSR" id="PIRSR000137-2"/>
    </source>
</evidence>
<dbReference type="Gene3D" id="3.30.560.10">
    <property type="entry name" value="Glucose Oxidase, domain 3"/>
    <property type="match status" value="1"/>
</dbReference>
<evidence type="ECO:0000259" key="7">
    <source>
        <dbReference type="PROSITE" id="PS00623"/>
    </source>
</evidence>
<dbReference type="AlphaFoldDB" id="S3CRG7"/>
<dbReference type="OrthoDB" id="269227at2759"/>
<feature type="active site" description="Proton donor" evidence="3">
    <location>
        <position position="540"/>
    </location>
</feature>
<dbReference type="Pfam" id="PF00732">
    <property type="entry name" value="GMC_oxred_N"/>
    <property type="match status" value="1"/>
</dbReference>
<dbReference type="InterPro" id="IPR007867">
    <property type="entry name" value="GMC_OxRtase_C"/>
</dbReference>
<protein>
    <submittedName>
        <fullName evidence="8">FAD/NAD(P)-binding protein</fullName>
    </submittedName>
</protein>
<evidence type="ECO:0000313" key="8">
    <source>
        <dbReference type="EMBL" id="EPE27694.1"/>
    </source>
</evidence>
<dbReference type="GO" id="GO:0016614">
    <property type="term" value="F:oxidoreductase activity, acting on CH-OH group of donors"/>
    <property type="evidence" value="ECO:0007669"/>
    <property type="project" value="InterPro"/>
</dbReference>
<evidence type="ECO:0000256" key="5">
    <source>
        <dbReference type="RuleBase" id="RU003968"/>
    </source>
</evidence>
<keyword evidence="5" id="KW-0285">Flavoprotein</keyword>
<dbReference type="EMBL" id="KE145369">
    <property type="protein sequence ID" value="EPE27694.1"/>
    <property type="molecule type" value="Genomic_DNA"/>
</dbReference>
<dbReference type="SUPFAM" id="SSF51905">
    <property type="entry name" value="FAD/NAD(P)-binding domain"/>
    <property type="match status" value="1"/>
</dbReference>
<dbReference type="eggNOG" id="KOG1238">
    <property type="taxonomic scope" value="Eukaryota"/>
</dbReference>
<dbReference type="PANTHER" id="PTHR11552:SF138">
    <property type="entry name" value="DEHYDROGENASE PKFF-RELATED"/>
    <property type="match status" value="1"/>
</dbReference>
<feature type="active site" description="Proton acceptor" evidence="3">
    <location>
        <position position="584"/>
    </location>
</feature>
<dbReference type="InterPro" id="IPR000172">
    <property type="entry name" value="GMC_OxRdtase_N"/>
</dbReference>
<comment type="cofactor">
    <cofactor evidence="4">
        <name>FAD</name>
        <dbReference type="ChEBI" id="CHEBI:57692"/>
    </cofactor>
</comment>
<dbReference type="OMA" id="SWANWVD"/>
<keyword evidence="9" id="KW-1185">Reference proteome</keyword>
<gene>
    <name evidence="8" type="ORF">GLAREA_04485</name>
</gene>
<dbReference type="GeneID" id="19463540"/>
<dbReference type="RefSeq" id="XP_008085053.1">
    <property type="nucleotide sequence ID" value="XM_008086862.1"/>
</dbReference>
<sequence length="606" mass="64381">MHCLAFIIIASCCGILGDARRLPSSAFGVPGVNGTYDYVVIGGGTAGLTIAARLSETASVAVIEAGGFYDTDNGNFSVVPFNSLLAGFIGSALNYPRQPLVDWDLITAPQAIYGNKPIHYAQGKTLGGSSAINTMGYHRGSRGSYQRWADIVGDQSYAFDNLLPHFQRSCNFTPPDLVKRNRSDAVPAYDPTAFSPSGGPLHVSYVKWVDPTVVAMSGALDQLGLSVSPTGFNSGILSGYRGFATSTIDPTDGTRSSSYASFLKQALQRTEIIVYPHAQALKINFNSYKKATGVVVSTQGLEWTISARKEVIVSAGVFHSPQLLMVSGIGPAAVLQSHNIPVISDLPGVGENLWDPVFFITTTPVNTSSGSALLFGPQAAKVLEEYLEDGSGPWGAAGGHFSFERIPAHLRSNFTNSTAQALSWFPSDWPEIEYGIAPSPGANGTMFGAFGATIVAPLSRGSVSISSSSMLDQPVIDLNRLSHPADLAVLVAAFKRSREFWKTPAARAIKTGPEASPGEVIQTDAQIEEYIKGNLFGIYHASSTCSMGRRNDTKAVLDSKARVYGVKGLRVVDNSAVPFAVPGHPQATVYMLAEKIADAILKEKEA</sequence>